<comment type="similarity">
    <text evidence="1">Belongs to the LRRC42 family.</text>
</comment>
<evidence type="ECO:0000313" key="6">
    <source>
        <dbReference type="Proteomes" id="UP001497623"/>
    </source>
</evidence>
<evidence type="ECO:0000256" key="3">
    <source>
        <dbReference type="ARBA" id="ARBA00022614"/>
    </source>
</evidence>
<accession>A0AAV2R968</accession>
<organism evidence="5 6">
    <name type="scientific">Meganyctiphanes norvegica</name>
    <name type="common">Northern krill</name>
    <name type="synonym">Thysanopoda norvegica</name>
    <dbReference type="NCBI Taxonomy" id="48144"/>
    <lineage>
        <taxon>Eukaryota</taxon>
        <taxon>Metazoa</taxon>
        <taxon>Ecdysozoa</taxon>
        <taxon>Arthropoda</taxon>
        <taxon>Crustacea</taxon>
        <taxon>Multicrustacea</taxon>
        <taxon>Malacostraca</taxon>
        <taxon>Eumalacostraca</taxon>
        <taxon>Eucarida</taxon>
        <taxon>Euphausiacea</taxon>
        <taxon>Euphausiidae</taxon>
        <taxon>Meganyctiphanes</taxon>
    </lineage>
</organism>
<dbReference type="InterPro" id="IPR001611">
    <property type="entry name" value="Leu-rich_rpt"/>
</dbReference>
<comment type="caution">
    <text evidence="5">The sequence shown here is derived from an EMBL/GenBank/DDBJ whole genome shotgun (WGS) entry which is preliminary data.</text>
</comment>
<evidence type="ECO:0000256" key="4">
    <source>
        <dbReference type="ARBA" id="ARBA00022737"/>
    </source>
</evidence>
<evidence type="ECO:0000256" key="1">
    <source>
        <dbReference type="ARBA" id="ARBA00009297"/>
    </source>
</evidence>
<evidence type="ECO:0000256" key="2">
    <source>
        <dbReference type="ARBA" id="ARBA00014198"/>
    </source>
</evidence>
<sequence length="358" mass="41150">MCVESLLNLCIKYVSLNMHLVESLVGFPDIIGEQIFEACITNGQMEEDSPATGHAIALFGEAYYGLFMDSLECHSLDMISEFGECLVGLAMHVTHLNLSDCHLGNGSEFLRVFMDMPNLETLNIAGNDLDVEGFKLMFTRYKVFKNGFESLQVLDISRNKVNVNIVRIIVTLPYLKKLKVSMCDEINNENKNNVEEWTKSLKKARFEISSGKIEDDNIVFNSGWGKRLLEHWNSKMLEWQEIKKKKSQKIFPNLQQTNSEIQESDSLIEKAKSSQAFYMQSLKLAQITKSKSTQKCSKFSTYVYIKQSSEKKYLLKNVTNIKVQNNKRKMDFENSSQKKIPKVAQTIDMELLKMYMKK</sequence>
<keyword evidence="3" id="KW-0433">Leucine-rich repeat</keyword>
<dbReference type="Proteomes" id="UP001497623">
    <property type="component" value="Unassembled WGS sequence"/>
</dbReference>
<evidence type="ECO:0000313" key="5">
    <source>
        <dbReference type="EMBL" id="CAL4117584.1"/>
    </source>
</evidence>
<dbReference type="AlphaFoldDB" id="A0AAV2R968"/>
<dbReference type="EMBL" id="CAXKWB010016974">
    <property type="protein sequence ID" value="CAL4117584.1"/>
    <property type="molecule type" value="Genomic_DNA"/>
</dbReference>
<dbReference type="SUPFAM" id="SSF52047">
    <property type="entry name" value="RNI-like"/>
    <property type="match status" value="1"/>
</dbReference>
<gene>
    <name evidence="5" type="ORF">MNOR_LOCUS21236</name>
</gene>
<keyword evidence="4" id="KW-0677">Repeat</keyword>
<dbReference type="PANTHER" id="PTHR31994">
    <property type="entry name" value="LEUCINE-RICH REPEAT-CONTAINING PROTEIN 42"/>
    <property type="match status" value="1"/>
</dbReference>
<dbReference type="InterPro" id="IPR039631">
    <property type="entry name" value="LRRC42"/>
</dbReference>
<dbReference type="Pfam" id="PF13516">
    <property type="entry name" value="LRR_6"/>
    <property type="match status" value="2"/>
</dbReference>
<dbReference type="InterPro" id="IPR032675">
    <property type="entry name" value="LRR_dom_sf"/>
</dbReference>
<dbReference type="Gene3D" id="3.80.10.10">
    <property type="entry name" value="Ribonuclease Inhibitor"/>
    <property type="match status" value="1"/>
</dbReference>
<name>A0AAV2R968_MEGNR</name>
<dbReference type="PANTHER" id="PTHR31994:SF3">
    <property type="entry name" value="LEUCINE-RICH REPEAT-CONTAINING PROTEIN 42"/>
    <property type="match status" value="1"/>
</dbReference>
<protein>
    <recommendedName>
        <fullName evidence="2">Leucine-rich repeat-containing protein 42</fullName>
    </recommendedName>
</protein>
<proteinExistence type="inferred from homology"/>
<keyword evidence="6" id="KW-1185">Reference proteome</keyword>
<reference evidence="5 6" key="1">
    <citation type="submission" date="2024-05" db="EMBL/GenBank/DDBJ databases">
        <authorList>
            <person name="Wallberg A."/>
        </authorList>
    </citation>
    <scope>NUCLEOTIDE SEQUENCE [LARGE SCALE GENOMIC DNA]</scope>
</reference>